<evidence type="ECO:0000313" key="14">
    <source>
        <dbReference type="Proteomes" id="UP001172155"/>
    </source>
</evidence>
<reference evidence="13" key="1">
    <citation type="submission" date="2023-06" db="EMBL/GenBank/DDBJ databases">
        <title>Genome-scale phylogeny and comparative genomics of the fungal order Sordariales.</title>
        <authorList>
            <consortium name="Lawrence Berkeley National Laboratory"/>
            <person name="Hensen N."/>
            <person name="Bonometti L."/>
            <person name="Westerberg I."/>
            <person name="Brannstrom I.O."/>
            <person name="Guillou S."/>
            <person name="Cros-Aarteil S."/>
            <person name="Calhoun S."/>
            <person name="Haridas S."/>
            <person name="Kuo A."/>
            <person name="Mondo S."/>
            <person name="Pangilinan J."/>
            <person name="Riley R."/>
            <person name="LaButti K."/>
            <person name="Andreopoulos B."/>
            <person name="Lipzen A."/>
            <person name="Chen C."/>
            <person name="Yanf M."/>
            <person name="Daum C."/>
            <person name="Ng V."/>
            <person name="Clum A."/>
            <person name="Steindorff A."/>
            <person name="Ohm R."/>
            <person name="Martin F."/>
            <person name="Silar P."/>
            <person name="Natvig D."/>
            <person name="Lalanne C."/>
            <person name="Gautier V."/>
            <person name="Ament-velasquez S.L."/>
            <person name="Kruys A."/>
            <person name="Hutchinson M.I."/>
            <person name="Powell A.J."/>
            <person name="Barry K."/>
            <person name="Miller A.N."/>
            <person name="Grigoriev I.V."/>
            <person name="Debuchy R."/>
            <person name="Gladieux P."/>
            <person name="Thoren M.H."/>
            <person name="Johannesson H."/>
        </authorList>
    </citation>
    <scope>NUCLEOTIDE SEQUENCE</scope>
    <source>
        <strain evidence="13">SMH3187-1</strain>
    </source>
</reference>
<dbReference type="AlphaFoldDB" id="A0AA40EK60"/>
<organism evidence="13 14">
    <name type="scientific">Schizothecium vesticola</name>
    <dbReference type="NCBI Taxonomy" id="314040"/>
    <lineage>
        <taxon>Eukaryota</taxon>
        <taxon>Fungi</taxon>
        <taxon>Dikarya</taxon>
        <taxon>Ascomycota</taxon>
        <taxon>Pezizomycotina</taxon>
        <taxon>Sordariomycetes</taxon>
        <taxon>Sordariomycetidae</taxon>
        <taxon>Sordariales</taxon>
        <taxon>Schizotheciaceae</taxon>
        <taxon>Schizothecium</taxon>
    </lineage>
</organism>
<evidence type="ECO:0000256" key="5">
    <source>
        <dbReference type="ARBA" id="ARBA00022603"/>
    </source>
</evidence>
<comment type="caution">
    <text evidence="13">The sequence shown here is derived from an EMBL/GenBank/DDBJ whole genome shotgun (WGS) entry which is preliminary data.</text>
</comment>
<keyword evidence="14" id="KW-1185">Reference proteome</keyword>
<proteinExistence type="inferred from homology"/>
<keyword evidence="6" id="KW-0808">Transferase</keyword>
<evidence type="ECO:0000256" key="8">
    <source>
        <dbReference type="ARBA" id="ARBA00023204"/>
    </source>
</evidence>
<dbReference type="Gene3D" id="1.10.10.10">
    <property type="entry name" value="Winged helix-like DNA-binding domain superfamily/Winged helix DNA-binding domain"/>
    <property type="match status" value="1"/>
</dbReference>
<evidence type="ECO:0000256" key="2">
    <source>
        <dbReference type="ARBA" id="ARBA00008711"/>
    </source>
</evidence>
<dbReference type="PROSITE" id="PS00374">
    <property type="entry name" value="MGMT"/>
    <property type="match status" value="1"/>
</dbReference>
<dbReference type="PANTHER" id="PTHR10815">
    <property type="entry name" value="METHYLATED-DNA--PROTEIN-CYSTEINE METHYLTRANSFERASE"/>
    <property type="match status" value="1"/>
</dbReference>
<dbReference type="CDD" id="cd06445">
    <property type="entry name" value="ATase"/>
    <property type="match status" value="1"/>
</dbReference>
<dbReference type="InterPro" id="IPR036217">
    <property type="entry name" value="MethylDNA_cys_MeTrfase_DNAb"/>
</dbReference>
<gene>
    <name evidence="13" type="ORF">B0T18DRAFT_449323</name>
</gene>
<dbReference type="EC" id="2.1.1.63" evidence="3"/>
<evidence type="ECO:0000313" key="13">
    <source>
        <dbReference type="EMBL" id="KAK0740782.1"/>
    </source>
</evidence>
<name>A0AA40EK60_9PEZI</name>
<protein>
    <recommendedName>
        <fullName evidence="4">Methylated-DNA--protein-cysteine methyltransferase</fullName>
        <ecNumber evidence="3">2.1.1.63</ecNumber>
    </recommendedName>
    <alternativeName>
        <fullName evidence="9">6-O-methylguanine-DNA methyltransferase</fullName>
    </alternativeName>
    <alternativeName>
        <fullName evidence="10">O-6-methylguanine-DNA-alkyltransferase</fullName>
    </alternativeName>
</protein>
<evidence type="ECO:0000256" key="11">
    <source>
        <dbReference type="ARBA" id="ARBA00049348"/>
    </source>
</evidence>
<keyword evidence="7" id="KW-0227">DNA damage</keyword>
<dbReference type="PANTHER" id="PTHR10815:SF13">
    <property type="entry name" value="METHYLATED-DNA--PROTEIN-CYSTEINE METHYLTRANSFERASE"/>
    <property type="match status" value="1"/>
</dbReference>
<evidence type="ECO:0000256" key="7">
    <source>
        <dbReference type="ARBA" id="ARBA00022763"/>
    </source>
</evidence>
<evidence type="ECO:0000256" key="4">
    <source>
        <dbReference type="ARBA" id="ARBA00015377"/>
    </source>
</evidence>
<evidence type="ECO:0000256" key="3">
    <source>
        <dbReference type="ARBA" id="ARBA00011918"/>
    </source>
</evidence>
<dbReference type="NCBIfam" id="TIGR00589">
    <property type="entry name" value="ogt"/>
    <property type="match status" value="1"/>
</dbReference>
<dbReference type="InterPro" id="IPR036388">
    <property type="entry name" value="WH-like_DNA-bd_sf"/>
</dbReference>
<dbReference type="Pfam" id="PF01035">
    <property type="entry name" value="DNA_binding_1"/>
    <property type="match status" value="1"/>
</dbReference>
<dbReference type="InterPro" id="IPR014048">
    <property type="entry name" value="MethylDNA_cys_MeTrfase_DNA-bd"/>
</dbReference>
<accession>A0AA40EK60</accession>
<sequence>MTMQSAPRSPAPLWCHSRTTTVSWIPPGNVTTYATLAAFLDSSPRAVGNALRRNPFAPAVPCHRVVAHDRRLGGFKGKVGWRDGEEADTLREKRALLLEEGVKFRRDGRVEEGSVWGGFV</sequence>
<comment type="catalytic activity">
    <reaction evidence="11">
        <text>a 6-O-methyl-2'-deoxyguanosine in DNA + L-cysteinyl-[protein] = S-methyl-L-cysteinyl-[protein] + a 2'-deoxyguanosine in DNA</text>
        <dbReference type="Rhea" id="RHEA:24000"/>
        <dbReference type="Rhea" id="RHEA-COMP:10131"/>
        <dbReference type="Rhea" id="RHEA-COMP:10132"/>
        <dbReference type="Rhea" id="RHEA-COMP:11367"/>
        <dbReference type="Rhea" id="RHEA-COMP:11368"/>
        <dbReference type="ChEBI" id="CHEBI:29950"/>
        <dbReference type="ChEBI" id="CHEBI:82612"/>
        <dbReference type="ChEBI" id="CHEBI:85445"/>
        <dbReference type="ChEBI" id="CHEBI:85448"/>
        <dbReference type="EC" id="2.1.1.63"/>
    </reaction>
</comment>
<evidence type="ECO:0000256" key="6">
    <source>
        <dbReference type="ARBA" id="ARBA00022679"/>
    </source>
</evidence>
<dbReference type="EMBL" id="JAUKUD010000006">
    <property type="protein sequence ID" value="KAK0740782.1"/>
    <property type="molecule type" value="Genomic_DNA"/>
</dbReference>
<evidence type="ECO:0000259" key="12">
    <source>
        <dbReference type="Pfam" id="PF01035"/>
    </source>
</evidence>
<evidence type="ECO:0000256" key="1">
    <source>
        <dbReference type="ARBA" id="ARBA00001286"/>
    </source>
</evidence>
<evidence type="ECO:0000256" key="9">
    <source>
        <dbReference type="ARBA" id="ARBA00030795"/>
    </source>
</evidence>
<keyword evidence="5 13" id="KW-0489">Methyltransferase</keyword>
<dbReference type="SUPFAM" id="SSF46767">
    <property type="entry name" value="Methylated DNA-protein cysteine methyltransferase, C-terminal domain"/>
    <property type="match status" value="1"/>
</dbReference>
<feature type="domain" description="Methylated-DNA-[protein]-cysteine S-methyltransferase DNA binding" evidence="12">
    <location>
        <begin position="21"/>
        <end position="102"/>
    </location>
</feature>
<dbReference type="InterPro" id="IPR001497">
    <property type="entry name" value="MethylDNA_cys_MeTrfase_AS"/>
</dbReference>
<dbReference type="GO" id="GO:0032259">
    <property type="term" value="P:methylation"/>
    <property type="evidence" value="ECO:0007669"/>
    <property type="project" value="UniProtKB-KW"/>
</dbReference>
<keyword evidence="8" id="KW-0234">DNA repair</keyword>
<dbReference type="Proteomes" id="UP001172155">
    <property type="component" value="Unassembled WGS sequence"/>
</dbReference>
<dbReference type="GO" id="GO:0006281">
    <property type="term" value="P:DNA repair"/>
    <property type="evidence" value="ECO:0007669"/>
    <property type="project" value="UniProtKB-KW"/>
</dbReference>
<evidence type="ECO:0000256" key="10">
    <source>
        <dbReference type="ARBA" id="ARBA00031621"/>
    </source>
</evidence>
<dbReference type="GO" id="GO:0003908">
    <property type="term" value="F:methylated-DNA-[protein]-cysteine S-methyltransferase activity"/>
    <property type="evidence" value="ECO:0007669"/>
    <property type="project" value="UniProtKB-EC"/>
</dbReference>
<comment type="catalytic activity">
    <reaction evidence="1">
        <text>a 4-O-methyl-thymidine in DNA + L-cysteinyl-[protein] = a thymidine in DNA + S-methyl-L-cysteinyl-[protein]</text>
        <dbReference type="Rhea" id="RHEA:53428"/>
        <dbReference type="Rhea" id="RHEA-COMP:10131"/>
        <dbReference type="Rhea" id="RHEA-COMP:10132"/>
        <dbReference type="Rhea" id="RHEA-COMP:13555"/>
        <dbReference type="Rhea" id="RHEA-COMP:13556"/>
        <dbReference type="ChEBI" id="CHEBI:29950"/>
        <dbReference type="ChEBI" id="CHEBI:82612"/>
        <dbReference type="ChEBI" id="CHEBI:137386"/>
        <dbReference type="ChEBI" id="CHEBI:137387"/>
        <dbReference type="EC" id="2.1.1.63"/>
    </reaction>
</comment>
<comment type="similarity">
    <text evidence="2">Belongs to the MGMT family.</text>
</comment>